<feature type="region of interest" description="Disordered" evidence="1">
    <location>
        <begin position="521"/>
        <end position="626"/>
    </location>
</feature>
<proteinExistence type="predicted"/>
<name>A0A1F5GF73_9BACT</name>
<comment type="caution">
    <text evidence="2">The sequence shown here is derived from an EMBL/GenBank/DDBJ whole genome shotgun (WGS) entry which is preliminary data.</text>
</comment>
<accession>A0A1F5GF73</accession>
<evidence type="ECO:0000256" key="1">
    <source>
        <dbReference type="SAM" id="MobiDB-lite"/>
    </source>
</evidence>
<evidence type="ECO:0000313" key="3">
    <source>
        <dbReference type="Proteomes" id="UP000177124"/>
    </source>
</evidence>
<dbReference type="AlphaFoldDB" id="A0A1F5GF73"/>
<sequence>MSNSREAIKFVAGAALGIGAGYGATRLTEALGKSSRRPFRPPISSSTESIRGQHLENLAKGTQEGAGAPAEAERKVLEVDIQILHRLKVFGLEVNPDWQSPFGSEDPYSPQNVRGVLERLDLEGPRKKGKREFKAMVKEQTGRLMFAHIRAVGLDALERYLRLNNIPPNWVLARKTPQELAEEALYSLKDASADEATSFLVQAYDEKTAKPKDPREYAHRVKEFVDLVSELKEEVDPFDNFKDIEEALNRIRLVQVDENDPLSRAHENLHKSGAIVALGIVGKGRPVEGEEKKEESDQRSHSGWFSPSRFFSSAWRPAAGLGIFGSGVVGGLMIGSTFDQEKPQEPIDNEQIGNSTFDELVNKSVEIDGVTWVVEDIFKNATEPVFNEGRLDSLEQRIENLEEEEVESSVTSSIAIAPASELSREQVREYIDGSDGEISGELEVPIGKSPNNFIQSTAEILNLDDQEFAAAVYRQAYDLAGGDFSQLRLVHTGEKYTFPITERQVDDYISDNLPVVVNEPEADVDASGGTGGLKPLSFPSGGGAPAGQTQSTEISGGGVADEEAAVSAGGLDQAGEDSVVGTIAETQDVDASTSFQEETGQVETTGRDGSEDKNGDKKDKDKDREE</sequence>
<organism evidence="2 3">
    <name type="scientific">Candidatus Curtissbacteria bacterium RIFCSPHIGHO2_02_FULL_42_15</name>
    <dbReference type="NCBI Taxonomy" id="1797716"/>
    <lineage>
        <taxon>Bacteria</taxon>
        <taxon>Candidatus Curtissiibacteriota</taxon>
    </lineage>
</organism>
<feature type="region of interest" description="Disordered" evidence="1">
    <location>
        <begin position="32"/>
        <end position="51"/>
    </location>
</feature>
<dbReference type="EMBL" id="MFBF01000042">
    <property type="protein sequence ID" value="OGD90496.1"/>
    <property type="molecule type" value="Genomic_DNA"/>
</dbReference>
<feature type="compositionally biased region" description="Polar residues" evidence="1">
    <location>
        <begin position="589"/>
        <end position="604"/>
    </location>
</feature>
<dbReference type="Proteomes" id="UP000177124">
    <property type="component" value="Unassembled WGS sequence"/>
</dbReference>
<gene>
    <name evidence="2" type="ORF">A3D07_00465</name>
</gene>
<reference evidence="2 3" key="1">
    <citation type="journal article" date="2016" name="Nat. Commun.">
        <title>Thousands of microbial genomes shed light on interconnected biogeochemical processes in an aquifer system.</title>
        <authorList>
            <person name="Anantharaman K."/>
            <person name="Brown C.T."/>
            <person name="Hug L.A."/>
            <person name="Sharon I."/>
            <person name="Castelle C.J."/>
            <person name="Probst A.J."/>
            <person name="Thomas B.C."/>
            <person name="Singh A."/>
            <person name="Wilkins M.J."/>
            <person name="Karaoz U."/>
            <person name="Brodie E.L."/>
            <person name="Williams K.H."/>
            <person name="Hubbard S.S."/>
            <person name="Banfield J.F."/>
        </authorList>
    </citation>
    <scope>NUCLEOTIDE SEQUENCE [LARGE SCALE GENOMIC DNA]</scope>
</reference>
<protein>
    <submittedName>
        <fullName evidence="2">Uncharacterized protein</fullName>
    </submittedName>
</protein>
<feature type="compositionally biased region" description="Basic and acidic residues" evidence="1">
    <location>
        <begin position="605"/>
        <end position="626"/>
    </location>
</feature>
<evidence type="ECO:0000313" key="2">
    <source>
        <dbReference type="EMBL" id="OGD90496.1"/>
    </source>
</evidence>